<evidence type="ECO:0000313" key="4">
    <source>
        <dbReference type="EMBL" id="KAJ3486269.1"/>
    </source>
</evidence>
<feature type="compositionally biased region" description="Basic and acidic residues" evidence="1">
    <location>
        <begin position="160"/>
        <end position="169"/>
    </location>
</feature>
<gene>
    <name evidence="4" type="ORF">NLI96_g4343</name>
</gene>
<reference evidence="4" key="1">
    <citation type="submission" date="2022-07" db="EMBL/GenBank/DDBJ databases">
        <title>Genome Sequence of Physisporinus lineatus.</title>
        <authorList>
            <person name="Buettner E."/>
        </authorList>
    </citation>
    <scope>NUCLEOTIDE SEQUENCE</scope>
    <source>
        <strain evidence="4">VT162</strain>
    </source>
</reference>
<feature type="compositionally biased region" description="Polar residues" evidence="1">
    <location>
        <begin position="119"/>
        <end position="146"/>
    </location>
</feature>
<feature type="compositionally biased region" description="Basic residues" evidence="1">
    <location>
        <begin position="60"/>
        <end position="71"/>
    </location>
</feature>
<evidence type="ECO:0000256" key="2">
    <source>
        <dbReference type="SAM" id="Phobius"/>
    </source>
</evidence>
<dbReference type="InterPro" id="IPR045338">
    <property type="entry name" value="DUF6535"/>
</dbReference>
<protein>
    <recommendedName>
        <fullName evidence="3">DUF6535 domain-containing protein</fullName>
    </recommendedName>
</protein>
<feature type="compositionally biased region" description="Polar residues" evidence="1">
    <location>
        <begin position="11"/>
        <end position="28"/>
    </location>
</feature>
<dbReference type="AlphaFoldDB" id="A0AAD5VAD2"/>
<sequence length="833" mass="93171">MPSDNLKGPSASHSSPPTAIPQPTSGVEMSTDVEMTVIESTTRGSPSPSKKSGHSSPANSRRRSSSPKRKRSLENKIEEGSRENEHQTHDVWDVIVNTGEKYSSTPNLPGDSDPVHGTGPSSQVPAITQSNLNPEAQDPTTHNAGGTANAKVEEEEGLTEVEKQCRGEEKEYPDIVLKPEDCNAWPELSDTLTKHDGNQVDAHYQNIDTLLVLSGLFSAVVTTLIIEAYKQLQQDPADTTVQLLLQISMQLSSLSVNPGFINSTYVPPPSLPFSPRPSAVLVNILWFTSLVLSLVTASLGMLVKQWFREYHSKLNLSPEQYCQVRLFRVRGLRKYKVAEIASFLPILLQIALILFFIGLILFAQSVHASLATVVSIIVAIWLFFVVSTTFLPIMSPSCPYKTPFLKSIFLYLRNLLSQQRTRIKSASVGSYFGFLPDPLFNEESTGDVSNETKAAVWLDTYETIRDVKSWDIAMRCIDLNSPLESLRTLSALVTQKHGFEITHDSNLGGLFDQAQLRLLLKSMTACLRRASSVALKGGEVAWFRSTEVVHFVTLRRLYYAFLSSGGSDTALDKIVDRLTQHEHALSVLHHFDFFCSYIPSQLGLSETRFPEVVDQIQMWIIIDCITGALDSGYGSSARFKCSASLPHLLEMCRISFLCAGRATKDALDSWESEFLQLTVRLAESLQSISYPEENVNTRDVFRAQCALDMAMRLHTKVPGFVDKSLFQALHVCSVKMFDLTVKDWSFVLESHIRTQNNALSTGEVPGSVSGPDWEEVLEGKEYVGFRILDDGNDRDEWYHEDLQSSCKQRIQFMWSKIQWRGIFSRILDDFRIE</sequence>
<comment type="caution">
    <text evidence="4">The sequence shown here is derived from an EMBL/GenBank/DDBJ whole genome shotgun (WGS) entry which is preliminary data.</text>
</comment>
<keyword evidence="5" id="KW-1185">Reference proteome</keyword>
<keyword evidence="2" id="KW-0472">Membrane</keyword>
<feature type="domain" description="DUF6535" evidence="3">
    <location>
        <begin position="185"/>
        <end position="363"/>
    </location>
</feature>
<name>A0AAD5VAD2_9APHY</name>
<proteinExistence type="predicted"/>
<dbReference type="Pfam" id="PF20153">
    <property type="entry name" value="DUF6535"/>
    <property type="match status" value="1"/>
</dbReference>
<feature type="compositionally biased region" description="Low complexity" evidence="1">
    <location>
        <begin position="40"/>
        <end position="59"/>
    </location>
</feature>
<feature type="region of interest" description="Disordered" evidence="1">
    <location>
        <begin position="1"/>
        <end position="169"/>
    </location>
</feature>
<dbReference type="EMBL" id="JANAWD010000126">
    <property type="protein sequence ID" value="KAJ3486269.1"/>
    <property type="molecule type" value="Genomic_DNA"/>
</dbReference>
<feature type="compositionally biased region" description="Basic and acidic residues" evidence="1">
    <location>
        <begin position="72"/>
        <end position="92"/>
    </location>
</feature>
<evidence type="ECO:0000313" key="5">
    <source>
        <dbReference type="Proteomes" id="UP001212997"/>
    </source>
</evidence>
<feature type="transmembrane region" description="Helical" evidence="2">
    <location>
        <begin position="280"/>
        <end position="303"/>
    </location>
</feature>
<keyword evidence="2" id="KW-1133">Transmembrane helix</keyword>
<feature type="transmembrane region" description="Helical" evidence="2">
    <location>
        <begin position="368"/>
        <end position="391"/>
    </location>
</feature>
<keyword evidence="2" id="KW-0812">Transmembrane</keyword>
<evidence type="ECO:0000259" key="3">
    <source>
        <dbReference type="Pfam" id="PF20153"/>
    </source>
</evidence>
<evidence type="ECO:0000256" key="1">
    <source>
        <dbReference type="SAM" id="MobiDB-lite"/>
    </source>
</evidence>
<dbReference type="Proteomes" id="UP001212997">
    <property type="component" value="Unassembled WGS sequence"/>
</dbReference>
<organism evidence="4 5">
    <name type="scientific">Meripilus lineatus</name>
    <dbReference type="NCBI Taxonomy" id="2056292"/>
    <lineage>
        <taxon>Eukaryota</taxon>
        <taxon>Fungi</taxon>
        <taxon>Dikarya</taxon>
        <taxon>Basidiomycota</taxon>
        <taxon>Agaricomycotina</taxon>
        <taxon>Agaricomycetes</taxon>
        <taxon>Polyporales</taxon>
        <taxon>Meripilaceae</taxon>
        <taxon>Meripilus</taxon>
    </lineage>
</organism>
<accession>A0AAD5VAD2</accession>
<feature type="transmembrane region" description="Helical" evidence="2">
    <location>
        <begin position="340"/>
        <end position="362"/>
    </location>
</feature>